<reference evidence="2" key="1">
    <citation type="submission" date="2018-01" db="EMBL/GenBank/DDBJ databases">
        <title>Draft Genome Sequence of the Radioresistant Bacterium Deinococcus aerius TR0125, Isolated from the Higher Atmosphere above Japan.</title>
        <authorList>
            <person name="Satoh K."/>
            <person name="Arai H."/>
            <person name="Sanzen T."/>
            <person name="Kawaguchi Y."/>
            <person name="Hayashi H."/>
            <person name="Yokobori S."/>
            <person name="Yamagishi A."/>
            <person name="Oono Y."/>
            <person name="Narumi I."/>
        </authorList>
    </citation>
    <scope>NUCLEOTIDE SEQUENCE [LARGE SCALE GENOMIC DNA]</scope>
    <source>
        <strain evidence="2">TR0125</strain>
    </source>
</reference>
<accession>A0A2I9DZ30</accession>
<evidence type="ECO:0000313" key="1">
    <source>
        <dbReference type="EMBL" id="GBF06215.1"/>
    </source>
</evidence>
<sequence length="163" mass="17301">MALWLLLALPGGASAQAWTVYFVFRLATALPVTLQATPECETERAAWEAGTAAAETTTPLRLLETYSFVSEQSPAELRANVGALARELGFSGTDLWPQERVAGDGKPGPALQGQEFQGAEAPGYRYGLRIYPRAGETGVRSVLCVTVRSAPGPEDSASTSLEN</sequence>
<keyword evidence="2" id="KW-1185">Reference proteome</keyword>
<proteinExistence type="predicted"/>
<name>A0A2I9DZ30_9DEIO</name>
<dbReference type="EMBL" id="BFAG01000008">
    <property type="protein sequence ID" value="GBF06215.1"/>
    <property type="molecule type" value="Genomic_DNA"/>
</dbReference>
<protein>
    <submittedName>
        <fullName evidence="1">Uncharacterized protein</fullName>
    </submittedName>
</protein>
<comment type="caution">
    <text evidence="1">The sequence shown here is derived from an EMBL/GenBank/DDBJ whole genome shotgun (WGS) entry which is preliminary data.</text>
</comment>
<organism evidence="1 2">
    <name type="scientific">Deinococcus aerius</name>
    <dbReference type="NCBI Taxonomy" id="200253"/>
    <lineage>
        <taxon>Bacteria</taxon>
        <taxon>Thermotogati</taxon>
        <taxon>Deinococcota</taxon>
        <taxon>Deinococci</taxon>
        <taxon>Deinococcales</taxon>
        <taxon>Deinococcaceae</taxon>
        <taxon>Deinococcus</taxon>
    </lineage>
</organism>
<evidence type="ECO:0000313" key="2">
    <source>
        <dbReference type="Proteomes" id="UP000236569"/>
    </source>
</evidence>
<dbReference type="Proteomes" id="UP000236569">
    <property type="component" value="Unassembled WGS sequence"/>
</dbReference>
<dbReference type="AlphaFoldDB" id="A0A2I9DZ30"/>
<gene>
    <name evidence="1" type="ORF">DAERI_080006</name>
</gene>